<accession>A0A7Y9LLM5</accession>
<keyword evidence="2" id="KW-1185">Reference proteome</keyword>
<dbReference type="Pfam" id="PF03746">
    <property type="entry name" value="LamB_YcsF"/>
    <property type="match status" value="1"/>
</dbReference>
<proteinExistence type="predicted"/>
<evidence type="ECO:0000313" key="2">
    <source>
        <dbReference type="Proteomes" id="UP000542125"/>
    </source>
</evidence>
<protein>
    <submittedName>
        <fullName evidence="1">Lactam utilization protein B</fullName>
    </submittedName>
</protein>
<reference evidence="1 2" key="1">
    <citation type="submission" date="2020-07" db="EMBL/GenBank/DDBJ databases">
        <title>Genomic Encyclopedia of Type Strains, Phase IV (KMG-V): Genome sequencing to study the core and pangenomes of soil and plant-associated prokaryotes.</title>
        <authorList>
            <person name="Whitman W."/>
        </authorList>
    </citation>
    <scope>NUCLEOTIDE SEQUENCE [LARGE SCALE GENOMIC DNA]</scope>
    <source>
        <strain evidence="1 2">SAS40</strain>
    </source>
</reference>
<dbReference type="SUPFAM" id="SSF88713">
    <property type="entry name" value="Glycoside hydrolase/deacetylase"/>
    <property type="match status" value="1"/>
</dbReference>
<dbReference type="AlphaFoldDB" id="A0A7Y9LLM5"/>
<dbReference type="EMBL" id="JACBYR010000001">
    <property type="protein sequence ID" value="NYE81238.1"/>
    <property type="molecule type" value="Genomic_DNA"/>
</dbReference>
<dbReference type="InterPro" id="IPR011330">
    <property type="entry name" value="Glyco_hydro/deAcase_b/a-brl"/>
</dbReference>
<sequence>MNDDALGAHVVEQLAIAQRDARAMNRDLVAMTCVGLLGEHVHDDARTAQVVARALCRTDADLGVILPDANDCARVVMDCGVRVAVEIDLE</sequence>
<name>A0A7Y9LLM5_9BURK</name>
<comment type="caution">
    <text evidence="1">The sequence shown here is derived from an EMBL/GenBank/DDBJ whole genome shotgun (WGS) entry which is preliminary data.</text>
</comment>
<dbReference type="GO" id="GO:0005975">
    <property type="term" value="P:carbohydrate metabolic process"/>
    <property type="evidence" value="ECO:0007669"/>
    <property type="project" value="InterPro"/>
</dbReference>
<dbReference type="InterPro" id="IPR005501">
    <property type="entry name" value="LamB/YcsF/PxpA-like"/>
</dbReference>
<organism evidence="1 2">
    <name type="scientific">Pigmentiphaga litoralis</name>
    <dbReference type="NCBI Taxonomy" id="516702"/>
    <lineage>
        <taxon>Bacteria</taxon>
        <taxon>Pseudomonadati</taxon>
        <taxon>Pseudomonadota</taxon>
        <taxon>Betaproteobacteria</taxon>
        <taxon>Burkholderiales</taxon>
        <taxon>Alcaligenaceae</taxon>
        <taxon>Pigmentiphaga</taxon>
    </lineage>
</organism>
<dbReference type="Proteomes" id="UP000542125">
    <property type="component" value="Unassembled WGS sequence"/>
</dbReference>
<dbReference type="Gene3D" id="3.20.20.370">
    <property type="entry name" value="Glycoside hydrolase/deacetylase"/>
    <property type="match status" value="1"/>
</dbReference>
<evidence type="ECO:0000313" key="1">
    <source>
        <dbReference type="EMBL" id="NYE81238.1"/>
    </source>
</evidence>
<gene>
    <name evidence="1" type="ORF">FHW18_000509</name>
</gene>